<feature type="compositionally biased region" description="Polar residues" evidence="3">
    <location>
        <begin position="428"/>
        <end position="439"/>
    </location>
</feature>
<sequence length="460" mass="49855">MAESLAGDDLTGYSPPPSDVPVIAPGIEGEALAEAEALSEPESEEAPAEALPELSSTLEEAPMKGKWPGWPGDNVFRMVIPVAKVGGIIGRKGELVKKICEETRASVRVLEGPVGNPDRIVLVSGKEEPEAEVSPAMNAVLRVFKRIHDTPEIAGDSTDPTSASISSIRLLVPSSQAFSLIGKQGSLIKLIQENSGASVRVLSGDVLPLYAAADEKIIDMHGEFPKVHKALEAVIGHLRKFLVDHGVLPLFEKNLKMQFSQDHPINKWGDKTQSSAYSAQQPMFGDDYPAPINRASLFIDPDVHLESQMSRSSLSLYGPDPAVSGVRSPGFGRAPGAIISQMTKKMQIPLLYAEAIIGVEGKRISYIRRVSGAELTVRESISSPDEITVEIKGTSHEVQIAEMLIQEFISGYREPEAGRYGNHDAGQRSYSQMPSSGYYPSQPYGRYESSDLGGYHNYRF</sequence>
<reference evidence="5" key="2">
    <citation type="journal article" date="2022" name="Hortic Res">
        <title>The genome of Dioscorea zingiberensis sheds light on the biosynthesis, origin and evolution of the medicinally important diosgenin saponins.</title>
        <authorList>
            <person name="Li Y."/>
            <person name="Tan C."/>
            <person name="Li Z."/>
            <person name="Guo J."/>
            <person name="Li S."/>
            <person name="Chen X."/>
            <person name="Wang C."/>
            <person name="Dai X."/>
            <person name="Yang H."/>
            <person name="Song W."/>
            <person name="Hou L."/>
            <person name="Xu J."/>
            <person name="Tong Z."/>
            <person name="Xu A."/>
            <person name="Yuan X."/>
            <person name="Wang W."/>
            <person name="Yang Q."/>
            <person name="Chen L."/>
            <person name="Sun Z."/>
            <person name="Wang K."/>
            <person name="Pan B."/>
            <person name="Chen J."/>
            <person name="Bao Y."/>
            <person name="Liu F."/>
            <person name="Qi X."/>
            <person name="Gang D.R."/>
            <person name="Wen J."/>
            <person name="Li J."/>
        </authorList>
    </citation>
    <scope>NUCLEOTIDE SEQUENCE</scope>
    <source>
        <strain evidence="5">Dzin_1.0</strain>
    </source>
</reference>
<keyword evidence="6" id="KW-1185">Reference proteome</keyword>
<evidence type="ECO:0000313" key="5">
    <source>
        <dbReference type="EMBL" id="KAJ0970709.1"/>
    </source>
</evidence>
<feature type="domain" description="K Homology" evidence="4">
    <location>
        <begin position="340"/>
        <end position="410"/>
    </location>
</feature>
<dbReference type="EMBL" id="JAGGNH010000005">
    <property type="protein sequence ID" value="KAJ0970709.1"/>
    <property type="molecule type" value="Genomic_DNA"/>
</dbReference>
<dbReference type="PROSITE" id="PS50084">
    <property type="entry name" value="KH_TYPE_1"/>
    <property type="match status" value="3"/>
</dbReference>
<feature type="region of interest" description="Disordered" evidence="3">
    <location>
        <begin position="416"/>
        <end position="445"/>
    </location>
</feature>
<protein>
    <recommendedName>
        <fullName evidence="4">K Homology domain-containing protein</fullName>
    </recommendedName>
</protein>
<dbReference type="InterPro" id="IPR004087">
    <property type="entry name" value="KH_dom"/>
</dbReference>
<comment type="caution">
    <text evidence="5">The sequence shown here is derived from an EMBL/GenBank/DDBJ whole genome shotgun (WGS) entry which is preliminary data.</text>
</comment>
<evidence type="ECO:0000313" key="6">
    <source>
        <dbReference type="Proteomes" id="UP001085076"/>
    </source>
</evidence>
<dbReference type="CDD" id="cd22460">
    <property type="entry name" value="KH-I_PEPPER_rpt2_like"/>
    <property type="match status" value="1"/>
</dbReference>
<dbReference type="OrthoDB" id="442947at2759"/>
<proteinExistence type="predicted"/>
<dbReference type="InterPro" id="IPR036612">
    <property type="entry name" value="KH_dom_type_1_sf"/>
</dbReference>
<feature type="compositionally biased region" description="Basic and acidic residues" evidence="3">
    <location>
        <begin position="416"/>
        <end position="426"/>
    </location>
</feature>
<name>A0A9D5CD41_9LILI</name>
<evidence type="ECO:0000256" key="2">
    <source>
        <dbReference type="PROSITE-ProRule" id="PRU00117"/>
    </source>
</evidence>
<dbReference type="PANTHER" id="PTHR10288">
    <property type="entry name" value="KH DOMAIN CONTAINING RNA BINDING PROTEIN"/>
    <property type="match status" value="1"/>
</dbReference>
<dbReference type="GO" id="GO:0003723">
    <property type="term" value="F:RNA binding"/>
    <property type="evidence" value="ECO:0007669"/>
    <property type="project" value="UniProtKB-UniRule"/>
</dbReference>
<keyword evidence="1" id="KW-0677">Repeat</keyword>
<accession>A0A9D5CD41</accession>
<dbReference type="InterPro" id="IPR004088">
    <property type="entry name" value="KH_dom_type_1"/>
</dbReference>
<dbReference type="Gene3D" id="3.30.1370.10">
    <property type="entry name" value="K Homology domain, type 1"/>
    <property type="match status" value="1"/>
</dbReference>
<dbReference type="SUPFAM" id="SSF54791">
    <property type="entry name" value="Eukaryotic type KH-domain (KH-domain type I)"/>
    <property type="match status" value="3"/>
</dbReference>
<evidence type="ECO:0000256" key="3">
    <source>
        <dbReference type="SAM" id="MobiDB-lite"/>
    </source>
</evidence>
<dbReference type="Gene3D" id="3.30.310.210">
    <property type="match status" value="1"/>
</dbReference>
<dbReference type="AlphaFoldDB" id="A0A9D5CD41"/>
<feature type="domain" description="K Homology" evidence="4">
    <location>
        <begin position="72"/>
        <end position="145"/>
    </location>
</feature>
<feature type="domain" description="K Homology" evidence="4">
    <location>
        <begin position="164"/>
        <end position="239"/>
    </location>
</feature>
<feature type="region of interest" description="Disordered" evidence="3">
    <location>
        <begin position="1"/>
        <end position="24"/>
    </location>
</feature>
<evidence type="ECO:0000259" key="4">
    <source>
        <dbReference type="SMART" id="SM00322"/>
    </source>
</evidence>
<organism evidence="5 6">
    <name type="scientific">Dioscorea zingiberensis</name>
    <dbReference type="NCBI Taxonomy" id="325984"/>
    <lineage>
        <taxon>Eukaryota</taxon>
        <taxon>Viridiplantae</taxon>
        <taxon>Streptophyta</taxon>
        <taxon>Embryophyta</taxon>
        <taxon>Tracheophyta</taxon>
        <taxon>Spermatophyta</taxon>
        <taxon>Magnoliopsida</taxon>
        <taxon>Liliopsida</taxon>
        <taxon>Dioscoreales</taxon>
        <taxon>Dioscoreaceae</taxon>
        <taxon>Dioscorea</taxon>
    </lineage>
</organism>
<keyword evidence="2" id="KW-0694">RNA-binding</keyword>
<dbReference type="CDD" id="cd22459">
    <property type="entry name" value="KH-I_PEPPER_rpt1_like"/>
    <property type="match status" value="1"/>
</dbReference>
<gene>
    <name evidence="5" type="ORF">J5N97_018668</name>
</gene>
<dbReference type="Pfam" id="PF00013">
    <property type="entry name" value="KH_1"/>
    <property type="match status" value="3"/>
</dbReference>
<evidence type="ECO:0000256" key="1">
    <source>
        <dbReference type="ARBA" id="ARBA00022737"/>
    </source>
</evidence>
<reference evidence="5" key="1">
    <citation type="submission" date="2021-03" db="EMBL/GenBank/DDBJ databases">
        <authorList>
            <person name="Li Z."/>
            <person name="Yang C."/>
        </authorList>
    </citation>
    <scope>NUCLEOTIDE SEQUENCE</scope>
    <source>
        <strain evidence="5">Dzin_1.0</strain>
        <tissue evidence="5">Leaf</tissue>
    </source>
</reference>
<dbReference type="SMART" id="SM00322">
    <property type="entry name" value="KH"/>
    <property type="match status" value="3"/>
</dbReference>
<dbReference type="Proteomes" id="UP001085076">
    <property type="component" value="Miscellaneous, Linkage group lg05"/>
</dbReference>